<comment type="caution">
    <text evidence="1">The sequence shown here is derived from an EMBL/GenBank/DDBJ whole genome shotgun (WGS) entry which is preliminary data.</text>
</comment>
<accession>A0A8S0X3E2</accession>
<name>A0A8S0X3E2_9GAMM</name>
<keyword evidence="2" id="KW-1185">Reference proteome</keyword>
<sequence>MDAQNRAASRSNRTAAYINKQINTPWTEESILEWQKLRKQTLKQPAISRENACDYKWRNIYVCLPIPANSYSYAEENDYRDVEIFFTAHRGRRQVSESAARLTELMKIPLLKEHFKSAGWAISFPESVLMLTPPVFNNIYKGALGEVCGAYIFKNLLGINLFELDVHEFELFDFKTADGIYVDFKLWSDQIGIVAKEQIEKIRSKIEKTSASRVYIVNILASENTQFKPIISKDGKIIEVPFLCKNSDINGEAINFIGKEFCR</sequence>
<proteinExistence type="predicted"/>
<dbReference type="EMBL" id="CADCXN010000111">
    <property type="protein sequence ID" value="CAA9892664.1"/>
    <property type="molecule type" value="Genomic_DNA"/>
</dbReference>
<evidence type="ECO:0000313" key="2">
    <source>
        <dbReference type="Proteomes" id="UP000494216"/>
    </source>
</evidence>
<dbReference type="Proteomes" id="UP000494216">
    <property type="component" value="Unassembled WGS sequence"/>
</dbReference>
<protein>
    <submittedName>
        <fullName evidence="1">Uncharacterized protein</fullName>
    </submittedName>
</protein>
<organism evidence="1 2">
    <name type="scientific">Candidatus Methylobacter favarea</name>
    <dbReference type="NCBI Taxonomy" id="2707345"/>
    <lineage>
        <taxon>Bacteria</taxon>
        <taxon>Pseudomonadati</taxon>
        <taxon>Pseudomonadota</taxon>
        <taxon>Gammaproteobacteria</taxon>
        <taxon>Methylococcales</taxon>
        <taxon>Methylococcaceae</taxon>
        <taxon>Methylobacter</taxon>
    </lineage>
</organism>
<dbReference type="AlphaFoldDB" id="A0A8S0X3E2"/>
<dbReference type="RefSeq" id="WP_174627406.1">
    <property type="nucleotide sequence ID" value="NZ_CADCXN010000111.1"/>
</dbReference>
<reference evidence="1 2" key="1">
    <citation type="submission" date="2020-02" db="EMBL/GenBank/DDBJ databases">
        <authorList>
            <person name="Hogendoorn C."/>
        </authorList>
    </citation>
    <scope>NUCLEOTIDE SEQUENCE [LARGE SCALE GENOMIC DNA]</scope>
    <source>
        <strain evidence="1">METHB21</strain>
    </source>
</reference>
<evidence type="ECO:0000313" key="1">
    <source>
        <dbReference type="EMBL" id="CAA9892664.1"/>
    </source>
</evidence>
<gene>
    <name evidence="1" type="ORF">METHB2_780022</name>
</gene>